<dbReference type="InterPro" id="IPR058245">
    <property type="entry name" value="NreC/VraR/RcsB-like_REC"/>
</dbReference>
<dbReference type="PRINTS" id="PR00038">
    <property type="entry name" value="HTHLUXR"/>
</dbReference>
<evidence type="ECO:0000256" key="5">
    <source>
        <dbReference type="PROSITE-ProRule" id="PRU00169"/>
    </source>
</evidence>
<proteinExistence type="predicted"/>
<dbReference type="PANTHER" id="PTHR43214:SF24">
    <property type="entry name" value="TRANSCRIPTIONAL REGULATORY PROTEIN NARL-RELATED"/>
    <property type="match status" value="1"/>
</dbReference>
<dbReference type="Pfam" id="PF00196">
    <property type="entry name" value="GerE"/>
    <property type="match status" value="1"/>
</dbReference>
<dbReference type="InterPro" id="IPR016032">
    <property type="entry name" value="Sig_transdc_resp-reg_C-effctor"/>
</dbReference>
<evidence type="ECO:0000256" key="3">
    <source>
        <dbReference type="ARBA" id="ARBA00023125"/>
    </source>
</evidence>
<reference evidence="8 9" key="1">
    <citation type="submission" date="2019-01" db="EMBL/GenBank/DDBJ databases">
        <title>Nocardioides guangzhouensis sp. nov., an actinobacterium isolated from soil.</title>
        <authorList>
            <person name="Fu Y."/>
            <person name="Cai Y."/>
            <person name="Lin Z."/>
            <person name="Chen P."/>
        </authorList>
    </citation>
    <scope>NUCLEOTIDE SEQUENCE [LARGE SCALE GENOMIC DNA]</scope>
    <source>
        <strain evidence="8 9">130</strain>
    </source>
</reference>
<dbReference type="SUPFAM" id="SSF46894">
    <property type="entry name" value="C-terminal effector domain of the bipartite response regulators"/>
    <property type="match status" value="1"/>
</dbReference>
<evidence type="ECO:0000313" key="8">
    <source>
        <dbReference type="EMBL" id="RYP86269.1"/>
    </source>
</evidence>
<keyword evidence="1 5" id="KW-0597">Phosphoprotein</keyword>
<evidence type="ECO:0000259" key="7">
    <source>
        <dbReference type="PROSITE" id="PS50110"/>
    </source>
</evidence>
<dbReference type="InterPro" id="IPR036388">
    <property type="entry name" value="WH-like_DNA-bd_sf"/>
</dbReference>
<comment type="caution">
    <text evidence="8">The sequence shown here is derived from an EMBL/GenBank/DDBJ whole genome shotgun (WGS) entry which is preliminary data.</text>
</comment>
<dbReference type="SMART" id="SM00421">
    <property type="entry name" value="HTH_LUXR"/>
    <property type="match status" value="1"/>
</dbReference>
<evidence type="ECO:0000256" key="2">
    <source>
        <dbReference type="ARBA" id="ARBA00023015"/>
    </source>
</evidence>
<keyword evidence="4" id="KW-0804">Transcription</keyword>
<dbReference type="SMART" id="SM00448">
    <property type="entry name" value="REC"/>
    <property type="match status" value="1"/>
</dbReference>
<dbReference type="InterPro" id="IPR000792">
    <property type="entry name" value="Tscrpt_reg_LuxR_C"/>
</dbReference>
<evidence type="ECO:0000259" key="6">
    <source>
        <dbReference type="PROSITE" id="PS50043"/>
    </source>
</evidence>
<dbReference type="RefSeq" id="WP_134716758.1">
    <property type="nucleotide sequence ID" value="NZ_SDKM01000012.1"/>
</dbReference>
<dbReference type="EMBL" id="SDKM01000012">
    <property type="protein sequence ID" value="RYP86269.1"/>
    <property type="molecule type" value="Genomic_DNA"/>
</dbReference>
<protein>
    <submittedName>
        <fullName evidence="8">Response regulator transcription factor</fullName>
    </submittedName>
</protein>
<organism evidence="8 9">
    <name type="scientific">Nocardioides guangzhouensis</name>
    <dbReference type="NCBI Taxonomy" id="2497878"/>
    <lineage>
        <taxon>Bacteria</taxon>
        <taxon>Bacillati</taxon>
        <taxon>Actinomycetota</taxon>
        <taxon>Actinomycetes</taxon>
        <taxon>Propionibacteriales</taxon>
        <taxon>Nocardioidaceae</taxon>
        <taxon>Nocardioides</taxon>
    </lineage>
</organism>
<dbReference type="GO" id="GO:0006355">
    <property type="term" value="P:regulation of DNA-templated transcription"/>
    <property type="evidence" value="ECO:0007669"/>
    <property type="project" value="InterPro"/>
</dbReference>
<dbReference type="Gene3D" id="1.10.10.10">
    <property type="entry name" value="Winged helix-like DNA-binding domain superfamily/Winged helix DNA-binding domain"/>
    <property type="match status" value="1"/>
</dbReference>
<dbReference type="GO" id="GO:0000160">
    <property type="term" value="P:phosphorelay signal transduction system"/>
    <property type="evidence" value="ECO:0007669"/>
    <property type="project" value="InterPro"/>
</dbReference>
<dbReference type="Proteomes" id="UP000295198">
    <property type="component" value="Unassembled WGS sequence"/>
</dbReference>
<keyword evidence="2" id="KW-0805">Transcription regulation</keyword>
<evidence type="ECO:0000313" key="9">
    <source>
        <dbReference type="Proteomes" id="UP000295198"/>
    </source>
</evidence>
<evidence type="ECO:0000256" key="1">
    <source>
        <dbReference type="ARBA" id="ARBA00022553"/>
    </source>
</evidence>
<feature type="domain" description="Response regulatory" evidence="7">
    <location>
        <begin position="2"/>
        <end position="122"/>
    </location>
</feature>
<dbReference type="CDD" id="cd17535">
    <property type="entry name" value="REC_NarL-like"/>
    <property type="match status" value="1"/>
</dbReference>
<name>A0A4V1XZC5_9ACTN</name>
<dbReference type="OrthoDB" id="4135368at2"/>
<dbReference type="AlphaFoldDB" id="A0A4V1XZC5"/>
<feature type="domain" description="HTH luxR-type" evidence="6">
    <location>
        <begin position="144"/>
        <end position="214"/>
    </location>
</feature>
<dbReference type="GO" id="GO:0003677">
    <property type="term" value="F:DNA binding"/>
    <property type="evidence" value="ECO:0007669"/>
    <property type="project" value="UniProtKB-KW"/>
</dbReference>
<gene>
    <name evidence="8" type="ORF">EKO23_09965</name>
</gene>
<sequence length="216" mass="23189">MRVVIADDSALLREGLARLMSEAGVEVCATVADAAALSEAVRDHQPDVAVVDIRMPPTFTHEGAAAALDLRDAHPDLGILLLSQAVETHFAAQLLDRHAERFGYLLKDRVVDVPTLMQALATIAAGGTVLDPEIARSLVRAHTRNNPLLALSDREREVLGLMAEGRSNAAIAERLVVSGKTVESHIANIFTKLDLHDAPDDHRRVLAVLAALRDVG</sequence>
<feature type="modified residue" description="4-aspartylphosphate" evidence="5">
    <location>
        <position position="52"/>
    </location>
</feature>
<dbReference type="PROSITE" id="PS50110">
    <property type="entry name" value="RESPONSE_REGULATORY"/>
    <property type="match status" value="1"/>
</dbReference>
<dbReference type="PROSITE" id="PS00622">
    <property type="entry name" value="HTH_LUXR_1"/>
    <property type="match status" value="1"/>
</dbReference>
<dbReference type="InterPro" id="IPR039420">
    <property type="entry name" value="WalR-like"/>
</dbReference>
<dbReference type="Gene3D" id="3.40.50.2300">
    <property type="match status" value="1"/>
</dbReference>
<dbReference type="CDD" id="cd06170">
    <property type="entry name" value="LuxR_C_like"/>
    <property type="match status" value="1"/>
</dbReference>
<keyword evidence="9" id="KW-1185">Reference proteome</keyword>
<dbReference type="SUPFAM" id="SSF52172">
    <property type="entry name" value="CheY-like"/>
    <property type="match status" value="1"/>
</dbReference>
<dbReference type="InterPro" id="IPR011006">
    <property type="entry name" value="CheY-like_superfamily"/>
</dbReference>
<evidence type="ECO:0000256" key="4">
    <source>
        <dbReference type="ARBA" id="ARBA00023163"/>
    </source>
</evidence>
<dbReference type="InterPro" id="IPR001789">
    <property type="entry name" value="Sig_transdc_resp-reg_receiver"/>
</dbReference>
<dbReference type="PROSITE" id="PS50043">
    <property type="entry name" value="HTH_LUXR_2"/>
    <property type="match status" value="1"/>
</dbReference>
<accession>A0A4V1XZC5</accession>
<dbReference type="Pfam" id="PF00072">
    <property type="entry name" value="Response_reg"/>
    <property type="match status" value="1"/>
</dbReference>
<dbReference type="PANTHER" id="PTHR43214">
    <property type="entry name" value="TWO-COMPONENT RESPONSE REGULATOR"/>
    <property type="match status" value="1"/>
</dbReference>
<keyword evidence="3" id="KW-0238">DNA-binding</keyword>